<proteinExistence type="predicted"/>
<sequence length="343" mass="38283">MFLQLVADKLPQTSEAIPLIGKLLTALNWLIKIVVNTYLARLMFMEPPTRSTVVVDDDDTDSLNSDGHLLKQNVFHDSNGMGLPAENNGDSFDEYEHTNNNKNGVHGWNLRTDTSKKLPVPSIGAHRFSRTNGPVLCEKLSSPDKDAMGMMRERSSKSLLANVLNLEDDFRASGIPATPPMESGPIRVFKDHPRPKTMNGFDSSPRAPPPPYPVTYFENHIERHNELGSDVFSPDNLSDVSENLNASPDRDSNRIALDNNVPILPVLLSSYRTDLENIVTELRFITSKIREDEQEALVNLEWKFAARVIDRFCLVVFGIFNVLTTVVILGSAPNLIASFQTQQ</sequence>
<dbReference type="InterPro" id="IPR036719">
    <property type="entry name" value="Neuro-gated_channel_TM_sf"/>
</dbReference>
<keyword evidence="1" id="KW-0472">Membrane</keyword>
<dbReference type="Gene3D" id="1.20.58.390">
    <property type="entry name" value="Neurotransmitter-gated ion-channel transmembrane domain"/>
    <property type="match status" value="2"/>
</dbReference>
<keyword evidence="4" id="KW-1185">Reference proteome</keyword>
<dbReference type="AlphaFoldDB" id="A0A5J4P2N2"/>
<evidence type="ECO:0000313" key="3">
    <source>
        <dbReference type="EMBL" id="KAA3682144.1"/>
    </source>
</evidence>
<organism evidence="3 4">
    <name type="scientific">Paragonimus westermani</name>
    <dbReference type="NCBI Taxonomy" id="34504"/>
    <lineage>
        <taxon>Eukaryota</taxon>
        <taxon>Metazoa</taxon>
        <taxon>Spiralia</taxon>
        <taxon>Lophotrochozoa</taxon>
        <taxon>Platyhelminthes</taxon>
        <taxon>Trematoda</taxon>
        <taxon>Digenea</taxon>
        <taxon>Plagiorchiida</taxon>
        <taxon>Troglotremata</taxon>
        <taxon>Troglotrematidae</taxon>
        <taxon>Paragonimus</taxon>
    </lineage>
</organism>
<accession>A0A5J4P2N2</accession>
<dbReference type="InterPro" id="IPR038050">
    <property type="entry name" value="Neuro_actylchol_rec"/>
</dbReference>
<gene>
    <name evidence="3" type="ORF">DEA37_0005117</name>
</gene>
<dbReference type="Proteomes" id="UP000324629">
    <property type="component" value="Unassembled WGS sequence"/>
</dbReference>
<keyword evidence="1" id="KW-0812">Transmembrane</keyword>
<evidence type="ECO:0000313" key="4">
    <source>
        <dbReference type="Proteomes" id="UP000324629"/>
    </source>
</evidence>
<reference evidence="3 4" key="1">
    <citation type="journal article" date="2019" name="Gigascience">
        <title>Whole-genome sequence of the oriental lung fluke Paragonimus westermani.</title>
        <authorList>
            <person name="Oey H."/>
            <person name="Zakrzewski M."/>
            <person name="Narain K."/>
            <person name="Devi K.R."/>
            <person name="Agatsuma T."/>
            <person name="Nawaratna S."/>
            <person name="Gobert G.N."/>
            <person name="Jones M.K."/>
            <person name="Ragan M.A."/>
            <person name="McManus D.P."/>
            <person name="Krause L."/>
        </authorList>
    </citation>
    <scope>NUCLEOTIDE SEQUENCE [LARGE SCALE GENOMIC DNA]</scope>
    <source>
        <strain evidence="3 4">IND2009</strain>
    </source>
</reference>
<evidence type="ECO:0000256" key="1">
    <source>
        <dbReference type="SAM" id="Phobius"/>
    </source>
</evidence>
<dbReference type="Pfam" id="PF02932">
    <property type="entry name" value="Neur_chan_memb"/>
    <property type="match status" value="1"/>
</dbReference>
<evidence type="ECO:0000259" key="2">
    <source>
        <dbReference type="Pfam" id="PF02932"/>
    </source>
</evidence>
<name>A0A5J4P2N2_9TREM</name>
<protein>
    <recommendedName>
        <fullName evidence="2">Neurotransmitter-gated ion-channel transmembrane domain-containing protein</fullName>
    </recommendedName>
</protein>
<dbReference type="InterPro" id="IPR006029">
    <property type="entry name" value="Neurotrans-gated_channel_TM"/>
</dbReference>
<feature type="domain" description="Neurotransmitter-gated ion-channel transmembrane" evidence="2">
    <location>
        <begin position="258"/>
        <end position="329"/>
    </location>
</feature>
<keyword evidence="1" id="KW-1133">Transmembrane helix</keyword>
<dbReference type="GO" id="GO:0006811">
    <property type="term" value="P:monoatomic ion transport"/>
    <property type="evidence" value="ECO:0007669"/>
    <property type="project" value="InterPro"/>
</dbReference>
<comment type="caution">
    <text evidence="3">The sequence shown here is derived from an EMBL/GenBank/DDBJ whole genome shotgun (WGS) entry which is preliminary data.</text>
</comment>
<feature type="transmembrane region" description="Helical" evidence="1">
    <location>
        <begin position="312"/>
        <end position="332"/>
    </location>
</feature>
<dbReference type="GO" id="GO:0016020">
    <property type="term" value="C:membrane"/>
    <property type="evidence" value="ECO:0007669"/>
    <property type="project" value="InterPro"/>
</dbReference>
<dbReference type="EMBL" id="QNGE01000065">
    <property type="protein sequence ID" value="KAA3682144.1"/>
    <property type="molecule type" value="Genomic_DNA"/>
</dbReference>
<dbReference type="SUPFAM" id="SSF90112">
    <property type="entry name" value="Neurotransmitter-gated ion-channel transmembrane pore"/>
    <property type="match status" value="1"/>
</dbReference>